<dbReference type="InParanoid" id="A0A158NSX9"/>
<gene>
    <name evidence="2" type="primary">105623875</name>
</gene>
<feature type="region of interest" description="Disordered" evidence="1">
    <location>
        <begin position="583"/>
        <end position="611"/>
    </location>
</feature>
<dbReference type="Proteomes" id="UP000005205">
    <property type="component" value="Unassembled WGS sequence"/>
</dbReference>
<dbReference type="OrthoDB" id="266138at2759"/>
<reference evidence="2" key="2">
    <citation type="submission" date="2016-04" db="UniProtKB">
        <authorList>
            <consortium name="EnsemblMetazoa"/>
        </authorList>
    </citation>
    <scope>IDENTIFICATION</scope>
</reference>
<dbReference type="STRING" id="12957.A0A158NSX9"/>
<dbReference type="EMBL" id="ADTU01025341">
    <property type="status" value="NOT_ANNOTATED_CDS"/>
    <property type="molecule type" value="Genomic_DNA"/>
</dbReference>
<name>A0A158NSX9_ATTCE</name>
<evidence type="ECO:0000256" key="1">
    <source>
        <dbReference type="SAM" id="MobiDB-lite"/>
    </source>
</evidence>
<dbReference type="EMBL" id="ADTU01025340">
    <property type="status" value="NOT_ANNOTATED_CDS"/>
    <property type="molecule type" value="Genomic_DNA"/>
</dbReference>
<accession>A0A158NSX9</accession>
<evidence type="ECO:0000313" key="3">
    <source>
        <dbReference type="Proteomes" id="UP000005205"/>
    </source>
</evidence>
<sequence length="949" mass="110163">MIPATMNALKLDLEKKKKSEERFFLGSYDSPLSSSSSEDEQLANDEENERSRQKGGKESDGRRPMAEQEKKVSDENNEELLLPWKAKVREEIRSRTLIEEISESKYDIIGDAERKWHGDQIFNNYESIYESLDDSIVNRKTVSSKKEVLELQLEKEKTDLQESISNNKANDRKSERMFTCSVSCDTSDLKQILEDYKPANAVTNKKDDISSKNINSYQRKSRDYPFGSKLSSIREEMREFCDSMDRFVDENKIVFKNGEVEGFWGERKMVDQNLQTDFVDDSKIQETKVSVSEEGKLRWWSTKERKLKVKEILKKREDEAKKNKVEVVEDIKRVEKSDRCSSKDKKQLTNATNYFQDVDLTLKTCPSNVLPDSMKTYSVKNAENYESKQSVNIQQEEESHGVFHSLFAELRTRDIRECIHKSKTELITLEEKLVNEKLAIDTEKKNICTLINTKDLISSNEQYSECENSAEKNNSAKIEILEDKVNDLSFESPERKKNIDESDDDSFKTALSIQEDSQILESSYELPKVLKLTNKENNFDKIIDSIQNESIDHSMDNNWKEIISNKNHNDAIYENEKINDELEKSSDKTEISKTEREFSIETEQSNSQMESLVRTIDHLSLERASHSSRLTGKRTREAEDVEVSNKKSFLIKEMNPGKKLEERKSRSQISERCRQHLIQETKKFARKVSPLIDKCITHLIKDTENANGKSQCYKYNRRNLKEYLPSDYTSKMNLSKPAGDFGERNNCHDKYDNKSNDATNTYSERQELMEQTINSQFAASAHPSDIQSLVNLFRQSQDQESQSPAVNANVSLYEEFCDHLHKLENSKKLLIKPDFITDNNQSEEILSNNKLQNTECSVKESIKPLIQIISECPMTSKNSEQTSSERKEIKLLHGSQVTSYYKQKDVKMNLSDEVQVKMPFSHQNLEFVIKIVRYVNEKRCEGIEFTLPY</sequence>
<feature type="compositionally biased region" description="Polar residues" evidence="1">
    <location>
        <begin position="601"/>
        <end position="610"/>
    </location>
</feature>
<feature type="compositionally biased region" description="Acidic residues" evidence="1">
    <location>
        <begin position="37"/>
        <end position="48"/>
    </location>
</feature>
<organism evidence="2 3">
    <name type="scientific">Atta cephalotes</name>
    <name type="common">Leafcutter ant</name>
    <dbReference type="NCBI Taxonomy" id="12957"/>
    <lineage>
        <taxon>Eukaryota</taxon>
        <taxon>Metazoa</taxon>
        <taxon>Ecdysozoa</taxon>
        <taxon>Arthropoda</taxon>
        <taxon>Hexapoda</taxon>
        <taxon>Insecta</taxon>
        <taxon>Pterygota</taxon>
        <taxon>Neoptera</taxon>
        <taxon>Endopterygota</taxon>
        <taxon>Hymenoptera</taxon>
        <taxon>Apocrita</taxon>
        <taxon>Aculeata</taxon>
        <taxon>Formicoidea</taxon>
        <taxon>Formicidae</taxon>
        <taxon>Myrmicinae</taxon>
        <taxon>Atta</taxon>
    </lineage>
</organism>
<feature type="compositionally biased region" description="Basic and acidic residues" evidence="1">
    <location>
        <begin position="583"/>
        <end position="599"/>
    </location>
</feature>
<dbReference type="eggNOG" id="ENOG502RU6R">
    <property type="taxonomic scope" value="Eukaryota"/>
</dbReference>
<feature type="region of interest" description="Disordered" evidence="1">
    <location>
        <begin position="26"/>
        <end position="76"/>
    </location>
</feature>
<proteinExistence type="predicted"/>
<evidence type="ECO:0000313" key="2">
    <source>
        <dbReference type="EnsemblMetazoa" id="XP_012060637.1"/>
    </source>
</evidence>
<feature type="compositionally biased region" description="Basic and acidic residues" evidence="1">
    <location>
        <begin position="49"/>
        <end position="74"/>
    </location>
</feature>
<dbReference type="AlphaFoldDB" id="A0A158NSX9"/>
<feature type="compositionally biased region" description="Low complexity" evidence="1">
    <location>
        <begin position="27"/>
        <end position="36"/>
    </location>
</feature>
<dbReference type="KEGG" id="acep:105623875"/>
<dbReference type="EnsemblMetazoa" id="XM_012205247.1">
    <property type="protein sequence ID" value="XP_012060637.1"/>
    <property type="gene ID" value="LOC105623875"/>
</dbReference>
<protein>
    <submittedName>
        <fullName evidence="2">Uncharacterized protein</fullName>
    </submittedName>
</protein>
<reference evidence="3" key="1">
    <citation type="journal article" date="2011" name="PLoS Genet.">
        <title>The genome sequence of the leaf-cutter ant Atta cephalotes reveals insights into its obligate symbiotic lifestyle.</title>
        <authorList>
            <person name="Suen G."/>
            <person name="Teiling C."/>
            <person name="Li L."/>
            <person name="Holt C."/>
            <person name="Abouheif E."/>
            <person name="Bornberg-Bauer E."/>
            <person name="Bouffard P."/>
            <person name="Caldera E.J."/>
            <person name="Cash E."/>
            <person name="Cavanaugh A."/>
            <person name="Denas O."/>
            <person name="Elhaik E."/>
            <person name="Fave M.J."/>
            <person name="Gadau J."/>
            <person name="Gibson J.D."/>
            <person name="Graur D."/>
            <person name="Grubbs K.J."/>
            <person name="Hagen D.E."/>
            <person name="Harkins T.T."/>
            <person name="Helmkampf M."/>
            <person name="Hu H."/>
            <person name="Johnson B.R."/>
            <person name="Kim J."/>
            <person name="Marsh S.E."/>
            <person name="Moeller J.A."/>
            <person name="Munoz-Torres M.C."/>
            <person name="Murphy M.C."/>
            <person name="Naughton M.C."/>
            <person name="Nigam S."/>
            <person name="Overson R."/>
            <person name="Rajakumar R."/>
            <person name="Reese J.T."/>
            <person name="Scott J.J."/>
            <person name="Smith C.R."/>
            <person name="Tao S."/>
            <person name="Tsutsui N.D."/>
            <person name="Viljakainen L."/>
            <person name="Wissler L."/>
            <person name="Yandell M.D."/>
            <person name="Zimmer F."/>
            <person name="Taylor J."/>
            <person name="Slater S.C."/>
            <person name="Clifton S.W."/>
            <person name="Warren W.C."/>
            <person name="Elsik C.G."/>
            <person name="Smith C.D."/>
            <person name="Weinstock G.M."/>
            <person name="Gerardo N.M."/>
            <person name="Currie C.R."/>
        </authorList>
    </citation>
    <scope>NUCLEOTIDE SEQUENCE [LARGE SCALE GENOMIC DNA]</scope>
</reference>
<keyword evidence="3" id="KW-1185">Reference proteome</keyword>